<keyword evidence="2" id="KW-0067">ATP-binding</keyword>
<dbReference type="PATRIC" id="fig|1137281.3.peg.1285"/>
<dbReference type="SUPFAM" id="SSF52540">
    <property type="entry name" value="P-loop containing nucleoside triphosphate hydrolases"/>
    <property type="match status" value="1"/>
</dbReference>
<protein>
    <submittedName>
        <fullName evidence="5">ATP-dependent metalloprotease</fullName>
    </submittedName>
</protein>
<evidence type="ECO:0000259" key="3">
    <source>
        <dbReference type="Pfam" id="PF01434"/>
    </source>
</evidence>
<dbReference type="RefSeq" id="WP_007648840.1">
    <property type="nucleotide sequence ID" value="NZ_ANLA01000009.1"/>
</dbReference>
<dbReference type="AlphaFoldDB" id="M7MJW3"/>
<dbReference type="Gene3D" id="1.20.58.760">
    <property type="entry name" value="Peptidase M41"/>
    <property type="match status" value="1"/>
</dbReference>
<dbReference type="InterPro" id="IPR027417">
    <property type="entry name" value="P-loop_NTPase"/>
</dbReference>
<dbReference type="GeneID" id="98641176"/>
<dbReference type="Pfam" id="PF01434">
    <property type="entry name" value="Peptidase_M41"/>
    <property type="match status" value="1"/>
</dbReference>
<gene>
    <name evidence="5" type="ORF">D778_02696</name>
</gene>
<dbReference type="InterPro" id="IPR037219">
    <property type="entry name" value="Peptidase_M41-like"/>
</dbReference>
<dbReference type="Proteomes" id="UP000012024">
    <property type="component" value="Unassembled WGS sequence"/>
</dbReference>
<dbReference type="EMBL" id="ANLA01000009">
    <property type="protein sequence ID" value="EMQ95175.1"/>
    <property type="molecule type" value="Genomic_DNA"/>
</dbReference>
<keyword evidence="6" id="KW-1185">Reference proteome</keyword>
<dbReference type="Pfam" id="PF10431">
    <property type="entry name" value="ClpB_D2-small"/>
    <property type="match status" value="1"/>
</dbReference>
<organism evidence="5 6">
    <name type="scientific">Xanthomarina gelatinilytica</name>
    <dbReference type="NCBI Taxonomy" id="1137281"/>
    <lineage>
        <taxon>Bacteria</taxon>
        <taxon>Pseudomonadati</taxon>
        <taxon>Bacteroidota</taxon>
        <taxon>Flavobacteriia</taxon>
        <taxon>Flavobacteriales</taxon>
        <taxon>Flavobacteriaceae</taxon>
        <taxon>Xanthomarina</taxon>
    </lineage>
</organism>
<sequence>MSAKLEAIRLEFISKQKQLEEAGNILKKEFFGIDKAIDDLINNTRSWYVLNEYQNRPLVINLWGLTGVGKTSLVLRLAELLDYDDRLFRFDLGSKSGNYSFRSGIEDLCEKNEHEALIVVLDEFQHNRTLKGLAREEVESGENRRVWDLIDSGKIEYYQYYTDLYDLMGYVKKLTYLLNTSIVVEYGRITKGLEAFKAEFEKERNWNDTTNDNLLIKKLMYPSILELAGDSFGFFLLKDIENHLLKLNGPETLMFLKKVIKIAKKPKIKNFTKSLIFVIGNLDEAYSMSQSLTADVNADVFYESSLKITIPQIKNALANRFRKEQISRLGNIHIIYPSLNKEAYRTIISRELQKIAEKTSAHLGLKIEFESSVIDLIYKEGVFPTQGVRPLLTTINYVIKTNLSLFFTEILIQDIRVSKLTFFVKDKELVCNYIFKRKVLHQQATAILTPLEDIRKPKKDDLQAITAVHESGHAIISAILLRTVPEHICSVTTNNDSNGFTYTKFPWNYLSKKEIVCRVAFYLGGQVAEELIFGKDNITAGSSSDVQLATKFLSNMYKTHGLGKLPLYYDLDPNNNSSFHDYEEVETMIEATLKEGHELARETLKKEMNLLLIMSDYLSDYSSLDKQSLKQMILEHKVSDVELLEHGDLLYYRNHLKKTIAKQEESSGLFEGVSLNYQKKMN</sequence>
<dbReference type="OrthoDB" id="5619382at2"/>
<dbReference type="InterPro" id="IPR000642">
    <property type="entry name" value="Peptidase_M41"/>
</dbReference>
<dbReference type="SUPFAM" id="SSF140990">
    <property type="entry name" value="FtsH protease domain-like"/>
    <property type="match status" value="1"/>
</dbReference>
<comment type="caution">
    <text evidence="5">The sequence shown here is derived from an EMBL/GenBank/DDBJ whole genome shotgun (WGS) entry which is preliminary data.</text>
</comment>
<reference evidence="5 6" key="1">
    <citation type="submission" date="2012-12" db="EMBL/GenBank/DDBJ databases">
        <title>Genome assembly of Formosa sp. AK20.</title>
        <authorList>
            <person name="Kumar R."/>
            <person name="Khatri I."/>
            <person name="Vaidya B."/>
            <person name="Subramanian S."/>
            <person name="Pinnaka A."/>
        </authorList>
    </citation>
    <scope>NUCLEOTIDE SEQUENCE [LARGE SCALE GENOMIC DNA]</scope>
    <source>
        <strain evidence="5 6">AK20</strain>
    </source>
</reference>
<proteinExistence type="predicted"/>
<dbReference type="GO" id="GO:0004222">
    <property type="term" value="F:metalloendopeptidase activity"/>
    <property type="evidence" value="ECO:0007669"/>
    <property type="project" value="InterPro"/>
</dbReference>
<accession>M7MJW3</accession>
<dbReference type="eggNOG" id="COG0542">
    <property type="taxonomic scope" value="Bacteria"/>
</dbReference>
<feature type="domain" description="Clp ATPase C-terminal" evidence="4">
    <location>
        <begin position="339"/>
        <end position="406"/>
    </location>
</feature>
<evidence type="ECO:0000313" key="6">
    <source>
        <dbReference type="Proteomes" id="UP000012024"/>
    </source>
</evidence>
<dbReference type="PANTHER" id="PTHR23076:SF110">
    <property type="entry name" value="INACTIVE ATP-DEPENDENT ZINC METALLOPROTEASE FTSHI 3, CHLOROPLASTIC-RELATED"/>
    <property type="match status" value="1"/>
</dbReference>
<keyword evidence="5" id="KW-0482">Metalloprotease</keyword>
<dbReference type="PANTHER" id="PTHR23076">
    <property type="entry name" value="METALLOPROTEASE M41 FTSH"/>
    <property type="match status" value="1"/>
</dbReference>
<dbReference type="GO" id="GO:0005524">
    <property type="term" value="F:ATP binding"/>
    <property type="evidence" value="ECO:0007669"/>
    <property type="project" value="UniProtKB-KW"/>
</dbReference>
<keyword evidence="5" id="KW-0378">Hydrolase</keyword>
<evidence type="ECO:0000259" key="4">
    <source>
        <dbReference type="Pfam" id="PF10431"/>
    </source>
</evidence>
<dbReference type="Gene3D" id="3.40.50.300">
    <property type="entry name" value="P-loop containing nucleotide triphosphate hydrolases"/>
    <property type="match status" value="1"/>
</dbReference>
<dbReference type="GO" id="GO:0006508">
    <property type="term" value="P:proteolysis"/>
    <property type="evidence" value="ECO:0007669"/>
    <property type="project" value="UniProtKB-KW"/>
</dbReference>
<evidence type="ECO:0000256" key="2">
    <source>
        <dbReference type="ARBA" id="ARBA00022840"/>
    </source>
</evidence>
<feature type="domain" description="Peptidase M41" evidence="3">
    <location>
        <begin position="463"/>
        <end position="631"/>
    </location>
</feature>
<evidence type="ECO:0000313" key="5">
    <source>
        <dbReference type="EMBL" id="EMQ95175.1"/>
    </source>
</evidence>
<evidence type="ECO:0000256" key="1">
    <source>
        <dbReference type="ARBA" id="ARBA00022741"/>
    </source>
</evidence>
<name>M7MJW3_9FLAO</name>
<dbReference type="Gene3D" id="1.10.8.60">
    <property type="match status" value="1"/>
</dbReference>
<keyword evidence="1" id="KW-0547">Nucleotide-binding</keyword>
<dbReference type="eggNOG" id="COG0465">
    <property type="taxonomic scope" value="Bacteria"/>
</dbReference>
<dbReference type="GO" id="GO:0004176">
    <property type="term" value="F:ATP-dependent peptidase activity"/>
    <property type="evidence" value="ECO:0007669"/>
    <property type="project" value="InterPro"/>
</dbReference>
<dbReference type="InterPro" id="IPR019489">
    <property type="entry name" value="Clp_ATPase_C"/>
</dbReference>
<keyword evidence="5" id="KW-0645">Protease</keyword>